<evidence type="ECO:0000256" key="3">
    <source>
        <dbReference type="ARBA" id="ARBA00022679"/>
    </source>
</evidence>
<dbReference type="FunFam" id="3.40.50.2000:FF:000037">
    <property type="entry name" value="Glycosyltransferase"/>
    <property type="match status" value="1"/>
</dbReference>
<dbReference type="FunFam" id="3.40.50.2000:FF:000088">
    <property type="entry name" value="Glycosyltransferase"/>
    <property type="match status" value="1"/>
</dbReference>
<dbReference type="EMBL" id="LRBV02000004">
    <property type="status" value="NOT_ANNOTATED_CDS"/>
    <property type="molecule type" value="Genomic_DNA"/>
</dbReference>
<protein>
    <recommendedName>
        <fullName evidence="6">UDP-rhamnose:rhamnosyltransferase 1</fullName>
    </recommendedName>
</protein>
<dbReference type="OMA" id="TTHLHIV"/>
<dbReference type="RefSeq" id="XP_030966597.1">
    <property type="nucleotide sequence ID" value="XM_031110737.1"/>
</dbReference>
<keyword evidence="2" id="KW-0328">Glycosyltransferase</keyword>
<dbReference type="GeneID" id="115987231"/>
<dbReference type="PANTHER" id="PTHR48049:SF57">
    <property type="entry name" value="UDP-GLYCOSYLTRANSFERASE 91C1-LIKE"/>
    <property type="match status" value="1"/>
</dbReference>
<gene>
    <name evidence="4" type="primary">LOC115987231</name>
</gene>
<dbReference type="Gene3D" id="3.40.50.2000">
    <property type="entry name" value="Glycogen Phosphorylase B"/>
    <property type="match status" value="2"/>
</dbReference>
<dbReference type="Pfam" id="PF00201">
    <property type="entry name" value="UDPGT"/>
    <property type="match status" value="1"/>
</dbReference>
<dbReference type="InterPro" id="IPR050481">
    <property type="entry name" value="UDP-glycosyltransf_plant"/>
</dbReference>
<dbReference type="EnsemblPlants" id="QL04p054920:mrna">
    <property type="protein sequence ID" value="QL04p054920:mrna:CDS:1"/>
    <property type="gene ID" value="QL04p054920"/>
</dbReference>
<dbReference type="GO" id="GO:0035251">
    <property type="term" value="F:UDP-glucosyltransferase activity"/>
    <property type="evidence" value="ECO:0007669"/>
    <property type="project" value="InterPro"/>
</dbReference>
<keyword evidence="5" id="KW-1185">Reference proteome</keyword>
<comment type="similarity">
    <text evidence="1">Belongs to the UDP-glycosyltransferase family.</text>
</comment>
<dbReference type="KEGG" id="qlo:115987231"/>
<accession>A0A7N2LHP2</accession>
<proteinExistence type="inferred from homology"/>
<dbReference type="AlphaFoldDB" id="A0A7N2LHP2"/>
<evidence type="ECO:0000313" key="4">
    <source>
        <dbReference type="EnsemblPlants" id="QL04p054920:mrna:CDS:1"/>
    </source>
</evidence>
<dbReference type="Proteomes" id="UP000594261">
    <property type="component" value="Chromosome 4"/>
</dbReference>
<dbReference type="CDD" id="cd03784">
    <property type="entry name" value="GT1_Gtf-like"/>
    <property type="match status" value="1"/>
</dbReference>
<evidence type="ECO:0000313" key="5">
    <source>
        <dbReference type="Proteomes" id="UP000594261"/>
    </source>
</evidence>
<sequence length="473" mass="53142">MVRDRLHVVMLPFSAFGHMIPFFQLSIALAKAGVHVSYVSTPRNIQRLPKIPPNLATFIDLVEFPLPTLQNGVLTEGAEATTDFPQEKVEYLKVAFDLLQTPFKQFIADQLPDWIIIDFSPHWAVEIAQDHNIRLVFFTVMSAATSVFLGKPPGFFFLSDQTPAWQSPESLTKPPEWVNFPSSVGWREYEAPFVLSGIYADGVSGMSDAARLTKVLRSCNAFAIRSCKEFEGEYLNLHEKLMAKPVISVGLLPPERPDGTSKINDESWRKIFEWLDKQYHKSVVYVGFGSECKLSKEQVYEIAYGLELSQVPFLWALRKPTWAIHDSDILPLGFSNRTSSLGMVCFGWAPQMEILAHPSIGGSLFHSGWGSVIEMLQFGHSLVVLPLVYDQSLNASLLVDKHLAVEVERGKDGSFNRDGIAKALRLAMVSDEGEVFRVRAREAAAIFGDENLHQQHYIGQFVEYLKHGSHNIE</sequence>
<keyword evidence="3" id="KW-0808">Transferase</keyword>
<evidence type="ECO:0000256" key="2">
    <source>
        <dbReference type="ARBA" id="ARBA00022676"/>
    </source>
</evidence>
<dbReference type="PANTHER" id="PTHR48049">
    <property type="entry name" value="GLYCOSYLTRANSFERASE"/>
    <property type="match status" value="1"/>
</dbReference>
<dbReference type="OrthoDB" id="5835829at2759"/>
<dbReference type="Gramene" id="QL04p054920:mrna">
    <property type="protein sequence ID" value="QL04p054920:mrna:CDS:1"/>
    <property type="gene ID" value="QL04p054920"/>
</dbReference>
<dbReference type="InParanoid" id="A0A7N2LHP2"/>
<reference evidence="4 5" key="1">
    <citation type="journal article" date="2016" name="G3 (Bethesda)">
        <title>First Draft Assembly and Annotation of the Genome of a California Endemic Oak Quercus lobata Nee (Fagaceae).</title>
        <authorList>
            <person name="Sork V.L."/>
            <person name="Fitz-Gibbon S.T."/>
            <person name="Puiu D."/>
            <person name="Crepeau M."/>
            <person name="Gugger P.F."/>
            <person name="Sherman R."/>
            <person name="Stevens K."/>
            <person name="Langley C.H."/>
            <person name="Pellegrini M."/>
            <person name="Salzberg S.L."/>
        </authorList>
    </citation>
    <scope>NUCLEOTIDE SEQUENCE [LARGE SCALE GENOMIC DNA]</scope>
    <source>
        <strain evidence="4 5">cv. SW786</strain>
    </source>
</reference>
<evidence type="ECO:0000256" key="1">
    <source>
        <dbReference type="ARBA" id="ARBA00009995"/>
    </source>
</evidence>
<evidence type="ECO:0008006" key="6">
    <source>
        <dbReference type="Google" id="ProtNLM"/>
    </source>
</evidence>
<name>A0A7N2LHP2_QUELO</name>
<organism evidence="4 5">
    <name type="scientific">Quercus lobata</name>
    <name type="common">Valley oak</name>
    <dbReference type="NCBI Taxonomy" id="97700"/>
    <lineage>
        <taxon>Eukaryota</taxon>
        <taxon>Viridiplantae</taxon>
        <taxon>Streptophyta</taxon>
        <taxon>Embryophyta</taxon>
        <taxon>Tracheophyta</taxon>
        <taxon>Spermatophyta</taxon>
        <taxon>Magnoliopsida</taxon>
        <taxon>eudicotyledons</taxon>
        <taxon>Gunneridae</taxon>
        <taxon>Pentapetalae</taxon>
        <taxon>rosids</taxon>
        <taxon>fabids</taxon>
        <taxon>Fagales</taxon>
        <taxon>Fagaceae</taxon>
        <taxon>Quercus</taxon>
    </lineage>
</organism>
<dbReference type="SUPFAM" id="SSF53756">
    <property type="entry name" value="UDP-Glycosyltransferase/glycogen phosphorylase"/>
    <property type="match status" value="1"/>
</dbReference>
<reference evidence="4" key="2">
    <citation type="submission" date="2021-01" db="UniProtKB">
        <authorList>
            <consortium name="EnsemblPlants"/>
        </authorList>
    </citation>
    <scope>IDENTIFICATION</scope>
</reference>
<dbReference type="InterPro" id="IPR002213">
    <property type="entry name" value="UDP_glucos_trans"/>
</dbReference>